<proteinExistence type="predicted"/>
<evidence type="ECO:0000256" key="1">
    <source>
        <dbReference type="SAM" id="Phobius"/>
    </source>
</evidence>
<feature type="transmembrane region" description="Helical" evidence="1">
    <location>
        <begin position="26"/>
        <end position="43"/>
    </location>
</feature>
<sequence>MKKVGEGGWVERGEEQKTQGVAVRDGARAMGVWLIAAVALIGLGKAWPAMGAGLAMLGIGLAIWMIFRGRRAANRLVVWEAAGRLHLRGLWLTRIIDCGELAAVGFYYRGHEPVGVRVSLRRGGAVDCACLGPWAGMEERVAFADAVEAFCLARGWRFDAGSERWRP</sequence>
<dbReference type="STRING" id="1108595.BKX93_12060"/>
<gene>
    <name evidence="2" type="ORF">BKX93_12060</name>
</gene>
<keyword evidence="1" id="KW-1133">Transmembrane helix</keyword>
<reference evidence="2 3" key="1">
    <citation type="submission" date="2016-10" db="EMBL/GenBank/DDBJ databases">
        <title>Chromobacterium muskegensis sp. nov., an insecticidal bacterium isolated from Sphagnum bogs.</title>
        <authorList>
            <person name="Sparks M.E."/>
            <person name="Blackburn M.B."/>
            <person name="Gundersen-Rindal D.E."/>
            <person name="Mitchell A."/>
            <person name="Farrar R."/>
            <person name="Kuhar D."/>
        </authorList>
    </citation>
    <scope>NUCLEOTIDE SEQUENCE [LARGE SCALE GENOMIC DNA]</scope>
    <source>
        <strain evidence="2 3">21-1</strain>
    </source>
</reference>
<dbReference type="Proteomes" id="UP000178776">
    <property type="component" value="Chromosome"/>
</dbReference>
<keyword evidence="1" id="KW-0812">Transmembrane</keyword>
<protein>
    <submittedName>
        <fullName evidence="2">Uncharacterized protein</fullName>
    </submittedName>
</protein>
<keyword evidence="1" id="KW-0472">Membrane</keyword>
<dbReference type="EMBL" id="CP017707">
    <property type="protein sequence ID" value="AOZ50649.1"/>
    <property type="molecule type" value="Genomic_DNA"/>
</dbReference>
<evidence type="ECO:0000313" key="3">
    <source>
        <dbReference type="Proteomes" id="UP000178776"/>
    </source>
</evidence>
<accession>A0A1D9LHB5</accession>
<evidence type="ECO:0000313" key="2">
    <source>
        <dbReference type="EMBL" id="AOZ50649.1"/>
    </source>
</evidence>
<organism evidence="2 3">
    <name type="scientific">Chromobacterium vaccinii</name>
    <dbReference type="NCBI Taxonomy" id="1108595"/>
    <lineage>
        <taxon>Bacteria</taxon>
        <taxon>Pseudomonadati</taxon>
        <taxon>Pseudomonadota</taxon>
        <taxon>Betaproteobacteria</taxon>
        <taxon>Neisseriales</taxon>
        <taxon>Chromobacteriaceae</taxon>
        <taxon>Chromobacterium</taxon>
    </lineage>
</organism>
<name>A0A1D9LHB5_9NEIS</name>
<feature type="transmembrane region" description="Helical" evidence="1">
    <location>
        <begin position="49"/>
        <end position="67"/>
    </location>
</feature>
<dbReference type="KEGG" id="cvc:BKX93_12060"/>
<dbReference type="AlphaFoldDB" id="A0A1D9LHB5"/>